<dbReference type="Pfam" id="PF00645">
    <property type="entry name" value="zf-PARP"/>
    <property type="match status" value="1"/>
</dbReference>
<comment type="caution">
    <text evidence="11">The sequence shown here is derived from an EMBL/GenBank/DDBJ whole genome shotgun (WGS) entry which is preliminary data.</text>
</comment>
<dbReference type="PROSITE" id="PS50064">
    <property type="entry name" value="ZF_PARP_2"/>
    <property type="match status" value="1"/>
</dbReference>
<evidence type="ECO:0000313" key="12">
    <source>
        <dbReference type="Proteomes" id="UP000243515"/>
    </source>
</evidence>
<dbReference type="SMART" id="SM00212">
    <property type="entry name" value="UBCc"/>
    <property type="match status" value="1"/>
</dbReference>
<dbReference type="Pfam" id="PF23043">
    <property type="entry name" value="SH3-B_UBE2O"/>
    <property type="match status" value="1"/>
</dbReference>
<evidence type="ECO:0000256" key="2">
    <source>
        <dbReference type="ARBA" id="ARBA00022679"/>
    </source>
</evidence>
<protein>
    <recommendedName>
        <fullName evidence="13">UBC core domain-containing protein</fullName>
    </recommendedName>
</protein>
<dbReference type="PANTHER" id="PTHR46116:SF15">
    <property type="entry name" value="(E3-INDEPENDENT) E2 UBIQUITIN-CONJUGATING ENZYME"/>
    <property type="match status" value="1"/>
</dbReference>
<dbReference type="Gene3D" id="3.10.110.10">
    <property type="entry name" value="Ubiquitin Conjugating Enzyme"/>
    <property type="match status" value="1"/>
</dbReference>
<dbReference type="Pfam" id="PF00179">
    <property type="entry name" value="UQ_con"/>
    <property type="match status" value="1"/>
</dbReference>
<evidence type="ECO:0000313" key="11">
    <source>
        <dbReference type="EMBL" id="OXV11636.1"/>
    </source>
</evidence>
<accession>A0A232M5H9</accession>
<feature type="region of interest" description="Disordered" evidence="8">
    <location>
        <begin position="1128"/>
        <end position="1302"/>
    </location>
</feature>
<dbReference type="EMBL" id="NPHW01002374">
    <property type="protein sequence ID" value="OXV11636.1"/>
    <property type="molecule type" value="Genomic_DNA"/>
</dbReference>
<dbReference type="InterPro" id="IPR001510">
    <property type="entry name" value="Znf_PARP"/>
</dbReference>
<evidence type="ECO:0000256" key="1">
    <source>
        <dbReference type="ARBA" id="ARBA00004123"/>
    </source>
</evidence>
<dbReference type="Gene3D" id="3.30.1740.10">
    <property type="entry name" value="Zinc finger, PARP-type"/>
    <property type="match status" value="1"/>
</dbReference>
<gene>
    <name evidence="11" type="ORF">Egran_00603</name>
</gene>
<dbReference type="InterPro" id="IPR036957">
    <property type="entry name" value="Znf_PARP_sf"/>
</dbReference>
<evidence type="ECO:0000259" key="10">
    <source>
        <dbReference type="PROSITE" id="PS50127"/>
    </source>
</evidence>
<dbReference type="GO" id="GO:0061631">
    <property type="term" value="F:ubiquitin conjugating enzyme activity"/>
    <property type="evidence" value="ECO:0007669"/>
    <property type="project" value="TreeGrafter"/>
</dbReference>
<sequence length="1302" mass="144913">MAMTSTNGSSSVAPGPGNQLQRKFYTEDVCTLKADPSMVGIVERTFYEVESHEPLEDSLIVSHVPVPERELMDFLKSGVPAKGCVFVTWSEPTQGSSLVHEDDIELLDRSLEIGCLVKRHPNDTASGAVISTSIRYTLQPAAFRLIDHETGEYGALQFTEKPLGQLGPGDRVEPALLRDVPAEELIAGCDEFYEGSYIIYRQKIGLIQQVDRSVVLMLPSQAVVTPLNPYGLDFPLALDSKPIVSLPNRHEPHNSDSIGLSRPDLSVQADSLYPGQFVRTTLKNLRRGHWTSGAFSENEAAEAHVLATPPLDIHVEWICANIFSVGTPSFGPTSEVLRAGRLQGQAVVYDSGKLPAGHSYEQAIRPGSNHSVGDRVRFRDPAGAVVKYPGFDWIPKDQTFDYDLNIFKIVSVKTEVTVQWQDLSITKESSLSLHKFLGLENEVWPGCLVSLRDEIQTLPNPNKHSTEPLAFTFDPNRNSTVLRPKKIGVVQKVNSRERIASVRWYRDPNVELLHNGHVLRPSSLLGELSDEITDVSMYELTTHPGLVKARGEMVLLVPEKIHHSILPPKSSFPSSTAAGPCLLSYLFPLSFTQANIYLDHIKHVLVEAEWFKRSINIDQTPFPPRHSVRRDDFSLHDPIDWIGHIISLDLDGTITVRLGALQSCRDVQVPLEKILMVLDEDATDDIGPSLLDEESFELFNASHRNFIQTIEYEGGTRLGGDSDDDLWLTEDDDIVSDSDSMPDLIEIDMSGLAEPPQVSDSTSDSGHYDDMPVTLSARLAASCPPSFTILDMPPPQNHHFLRRKSSDANTQRLRRIGKEYQILESSLPQGIFARTWESRIDLLRVVIIGPQGTPYEHAPFVIDFYFDDHFPSAPPASYFHSWTNSMGRINPNMYEDGKICLSILGTWPPKNPDENWNPTKSTVLQILVSIMGLVLVRDPFYNEAGFEAFASEGDSRVESTQYTEKAFVMTRGFIKHALQNPVPGFEDVLAWHYLPGPVENDSQFTRPQLLKKAISEATAMICHCNASCDNELGSERGAASPFVAQVASSGRAGCQNKECKDEKIRIDKGDLRLGTWVDSEKFQSFFWRHWGCVTPKIIANLIEISEETSDGSRDYTLLDGYDDLSSEHQSKVREALEQGHVADSEWRGDQELNRPGKTGFRKRATKTKGPADNDDADEKKADKAKSAKSKAENPKAKKSEIEKSKVGNQKTEKSNAKKRAHSNKNDDEPVDDANSPSAKKPRKESTGKKTASNPPDSSAKAKKARTGLAEVEPTEDKPRRDRKKAKSDTVENTKEKTKRSRK</sequence>
<feature type="compositionally biased region" description="Basic and acidic residues" evidence="8">
    <location>
        <begin position="1286"/>
        <end position="1295"/>
    </location>
</feature>
<evidence type="ECO:0000256" key="8">
    <source>
        <dbReference type="SAM" id="MobiDB-lite"/>
    </source>
</evidence>
<evidence type="ECO:0000256" key="3">
    <source>
        <dbReference type="ARBA" id="ARBA00022723"/>
    </source>
</evidence>
<dbReference type="InterPro" id="IPR057735">
    <property type="entry name" value="UBE2O-like_tSH3-B"/>
</dbReference>
<keyword evidence="4" id="KW-0863">Zinc-finger</keyword>
<dbReference type="InterPro" id="IPR016135">
    <property type="entry name" value="UBQ-conjugating_enzyme/RWD"/>
</dbReference>
<dbReference type="OrthoDB" id="47801at2759"/>
<keyword evidence="2" id="KW-0808">Transferase</keyword>
<keyword evidence="5" id="KW-0833">Ubl conjugation pathway</keyword>
<evidence type="ECO:0000256" key="5">
    <source>
        <dbReference type="ARBA" id="ARBA00022786"/>
    </source>
</evidence>
<proteinExistence type="predicted"/>
<name>A0A232M5H9_9EURO</name>
<evidence type="ECO:0000256" key="4">
    <source>
        <dbReference type="ARBA" id="ARBA00022771"/>
    </source>
</evidence>
<dbReference type="Pfam" id="PF23046">
    <property type="entry name" value="tSH3-B_UBE2O"/>
    <property type="match status" value="1"/>
</dbReference>
<dbReference type="GO" id="GO:0005634">
    <property type="term" value="C:nucleus"/>
    <property type="evidence" value="ECO:0007669"/>
    <property type="project" value="UniProtKB-SubCell"/>
</dbReference>
<keyword evidence="6" id="KW-0862">Zinc</keyword>
<dbReference type="SMART" id="SM01336">
    <property type="entry name" value="zf-PARP"/>
    <property type="match status" value="1"/>
</dbReference>
<dbReference type="PROSITE" id="PS50127">
    <property type="entry name" value="UBC_2"/>
    <property type="match status" value="1"/>
</dbReference>
<feature type="compositionally biased region" description="Basic and acidic residues" evidence="8">
    <location>
        <begin position="1128"/>
        <end position="1154"/>
    </location>
</feature>
<evidence type="ECO:0000256" key="6">
    <source>
        <dbReference type="ARBA" id="ARBA00022833"/>
    </source>
</evidence>
<keyword evidence="12" id="KW-1185">Reference proteome</keyword>
<evidence type="ECO:0000259" key="9">
    <source>
        <dbReference type="PROSITE" id="PS50064"/>
    </source>
</evidence>
<feature type="domain" description="PARP-type" evidence="9">
    <location>
        <begin position="1042"/>
        <end position="1140"/>
    </location>
</feature>
<dbReference type="InterPro" id="IPR057733">
    <property type="entry name" value="UBE2O-like_SH3-B"/>
</dbReference>
<dbReference type="CDD" id="cd23837">
    <property type="entry name" value="UBCc_UBE2O"/>
    <property type="match status" value="1"/>
</dbReference>
<dbReference type="SUPFAM" id="SSF54495">
    <property type="entry name" value="UBC-like"/>
    <property type="match status" value="1"/>
</dbReference>
<dbReference type="SUPFAM" id="SSF57716">
    <property type="entry name" value="Glucocorticoid receptor-like (DNA-binding domain)"/>
    <property type="match status" value="1"/>
</dbReference>
<dbReference type="GO" id="GO:0008270">
    <property type="term" value="F:zinc ion binding"/>
    <property type="evidence" value="ECO:0007669"/>
    <property type="project" value="UniProtKB-KW"/>
</dbReference>
<evidence type="ECO:0008006" key="13">
    <source>
        <dbReference type="Google" id="ProtNLM"/>
    </source>
</evidence>
<dbReference type="PANTHER" id="PTHR46116">
    <property type="entry name" value="(E3-INDEPENDENT) E2 UBIQUITIN-CONJUGATING ENZYME"/>
    <property type="match status" value="1"/>
</dbReference>
<evidence type="ECO:0000256" key="7">
    <source>
        <dbReference type="ARBA" id="ARBA00023242"/>
    </source>
</evidence>
<reference evidence="11 12" key="1">
    <citation type="journal article" date="2015" name="Environ. Microbiol.">
        <title>Metagenome sequence of Elaphomyces granulatus from sporocarp tissue reveals Ascomycota ectomycorrhizal fingerprints of genome expansion and a Proteobacteria-rich microbiome.</title>
        <authorList>
            <person name="Quandt C.A."/>
            <person name="Kohler A."/>
            <person name="Hesse C.N."/>
            <person name="Sharpton T.J."/>
            <person name="Martin F."/>
            <person name="Spatafora J.W."/>
        </authorList>
    </citation>
    <scope>NUCLEOTIDE SEQUENCE [LARGE SCALE GENOMIC DNA]</scope>
    <source>
        <strain evidence="11 12">OSC145934</strain>
    </source>
</reference>
<keyword evidence="7" id="KW-0539">Nucleus</keyword>
<feature type="compositionally biased region" description="Basic and acidic residues" evidence="8">
    <location>
        <begin position="1177"/>
        <end position="1215"/>
    </location>
</feature>
<organism evidence="11 12">
    <name type="scientific">Elaphomyces granulatus</name>
    <dbReference type="NCBI Taxonomy" id="519963"/>
    <lineage>
        <taxon>Eukaryota</taxon>
        <taxon>Fungi</taxon>
        <taxon>Dikarya</taxon>
        <taxon>Ascomycota</taxon>
        <taxon>Pezizomycotina</taxon>
        <taxon>Eurotiomycetes</taxon>
        <taxon>Eurotiomycetidae</taxon>
        <taxon>Eurotiales</taxon>
        <taxon>Elaphomycetaceae</taxon>
        <taxon>Elaphomyces</taxon>
    </lineage>
</organism>
<keyword evidence="3" id="KW-0479">Metal-binding</keyword>
<comment type="subcellular location">
    <subcellularLocation>
        <location evidence="1">Nucleus</location>
    </subcellularLocation>
</comment>
<feature type="domain" description="UBC core" evidence="10">
    <location>
        <begin position="811"/>
        <end position="975"/>
    </location>
</feature>
<dbReference type="InterPro" id="IPR000608">
    <property type="entry name" value="UBC"/>
</dbReference>
<dbReference type="GO" id="GO:0003677">
    <property type="term" value="F:DNA binding"/>
    <property type="evidence" value="ECO:0007669"/>
    <property type="project" value="InterPro"/>
</dbReference>
<dbReference type="Proteomes" id="UP000243515">
    <property type="component" value="Unassembled WGS sequence"/>
</dbReference>
<dbReference type="FunFam" id="3.10.110.10:FF:000094">
    <property type="entry name" value="Probable ubiquitin-conjugating enzyme E2 23"/>
    <property type="match status" value="1"/>
</dbReference>